<organism evidence="1">
    <name type="scientific">Rhizophora mucronata</name>
    <name type="common">Asiatic mangrove</name>
    <dbReference type="NCBI Taxonomy" id="61149"/>
    <lineage>
        <taxon>Eukaryota</taxon>
        <taxon>Viridiplantae</taxon>
        <taxon>Streptophyta</taxon>
        <taxon>Embryophyta</taxon>
        <taxon>Tracheophyta</taxon>
        <taxon>Spermatophyta</taxon>
        <taxon>Magnoliopsida</taxon>
        <taxon>eudicotyledons</taxon>
        <taxon>Gunneridae</taxon>
        <taxon>Pentapetalae</taxon>
        <taxon>rosids</taxon>
        <taxon>fabids</taxon>
        <taxon>Malpighiales</taxon>
        <taxon>Rhizophoraceae</taxon>
        <taxon>Rhizophora</taxon>
    </lineage>
</organism>
<evidence type="ECO:0000313" key="1">
    <source>
        <dbReference type="EMBL" id="MBX02708.1"/>
    </source>
</evidence>
<protein>
    <submittedName>
        <fullName evidence="1">Uncharacterized protein</fullName>
    </submittedName>
</protein>
<dbReference type="EMBL" id="GGEC01022224">
    <property type="protein sequence ID" value="MBX02708.1"/>
    <property type="molecule type" value="Transcribed_RNA"/>
</dbReference>
<accession>A0A2P2KAF4</accession>
<name>A0A2P2KAF4_RHIMU</name>
<sequence>MDVGRAAAGVLNLPQVNKIIIAIIRKPQLQDLPPHMLRQRSFLRPAKLAQKAMTNLILAVNIISRISEDGILVVVEGGGVTIGEGEGVVVDSDKYSVAAGRSVANGIGGIAGH</sequence>
<dbReference type="AlphaFoldDB" id="A0A2P2KAF4"/>
<reference evidence="1" key="1">
    <citation type="submission" date="2018-02" db="EMBL/GenBank/DDBJ databases">
        <title>Rhizophora mucronata_Transcriptome.</title>
        <authorList>
            <person name="Meera S.P."/>
            <person name="Sreeshan A."/>
            <person name="Augustine A."/>
        </authorList>
    </citation>
    <scope>NUCLEOTIDE SEQUENCE</scope>
    <source>
        <tissue evidence="1">Leaf</tissue>
    </source>
</reference>
<proteinExistence type="predicted"/>